<dbReference type="PANTHER" id="PTHR48100">
    <property type="entry name" value="BROAD-SPECIFICITY PHOSPHATASE YOR283W-RELATED"/>
    <property type="match status" value="1"/>
</dbReference>
<dbReference type="PANTHER" id="PTHR48100:SF1">
    <property type="entry name" value="HISTIDINE PHOSPHATASE FAMILY PROTEIN-RELATED"/>
    <property type="match status" value="1"/>
</dbReference>
<dbReference type="InterPro" id="IPR013078">
    <property type="entry name" value="His_Pase_superF_clade-1"/>
</dbReference>
<name>A0A2N7VCB9_9BURK</name>
<accession>A0A2N7VCB9</accession>
<dbReference type="OrthoDB" id="5296884at2"/>
<comment type="caution">
    <text evidence="2">The sequence shown here is derived from an EMBL/GenBank/DDBJ whole genome shotgun (WGS) entry which is preliminary data.</text>
</comment>
<sequence length="198" mass="21375">MDLVLIRHPAPAIDAGVCYGRTDVPLAGDAAESALALAARLAALAVPMPACLSTSPLRRCADVAERLAVLLGSACDTDARLREIDFGEWEGQRWDAIDRDALDAWAADLRHARAHGGESVAQFEARVDAWLEMCRGASSASAASVLAVTHAGVMRMIAARLLGETIETTLKWPLEMAAVVWLRRDEPAGDWRLVHWNV</sequence>
<dbReference type="Pfam" id="PF00300">
    <property type="entry name" value="His_Phos_1"/>
    <property type="match status" value="1"/>
</dbReference>
<dbReference type="SUPFAM" id="SSF53254">
    <property type="entry name" value="Phosphoglycerate mutase-like"/>
    <property type="match status" value="1"/>
</dbReference>
<dbReference type="NCBIfam" id="TIGR03162">
    <property type="entry name" value="ribazole_cobC"/>
    <property type="match status" value="1"/>
</dbReference>
<gene>
    <name evidence="2" type="primary">cobC</name>
    <name evidence="2" type="ORF">C0Z18_29785</name>
</gene>
<dbReference type="Proteomes" id="UP000235616">
    <property type="component" value="Unassembled WGS sequence"/>
</dbReference>
<dbReference type="InterPro" id="IPR050275">
    <property type="entry name" value="PGM_Phosphatase"/>
</dbReference>
<dbReference type="EC" id="3.1.3.73" evidence="1"/>
<protein>
    <recommendedName>
        <fullName evidence="1">Alpha-ribazole phosphatase</fullName>
        <ecNumber evidence="1">3.1.3.73</ecNumber>
    </recommendedName>
</protein>
<dbReference type="RefSeq" id="WP_102649043.1">
    <property type="nucleotide sequence ID" value="NZ_PNYA01000039.1"/>
</dbReference>
<reference evidence="2 3" key="1">
    <citation type="submission" date="2018-01" db="EMBL/GenBank/DDBJ databases">
        <title>Whole genome analyses suggest that Burkholderia sensu lato contains two further novel genera in the rhizoxinica-symbiotica group Mycetohabitans gen. nov., and Trinickia gen. nov.: implications for the evolution of diazotrophy and nodulation in the Burkholderiaceae.</title>
        <authorList>
            <person name="Estrada-de los Santos P."/>
            <person name="Palmer M."/>
            <person name="Chavez-Ramirez B."/>
            <person name="Beukes C."/>
            <person name="Steenkamp E.T."/>
            <person name="Hirsch A.M."/>
            <person name="Manyaka P."/>
            <person name="Maluk M."/>
            <person name="Lafos M."/>
            <person name="Crook M."/>
            <person name="Gross E."/>
            <person name="Simon M.F."/>
            <person name="Bueno dos Reis Junior F."/>
            <person name="Poole P.S."/>
            <person name="Venter S.N."/>
            <person name="James E.K."/>
        </authorList>
    </citation>
    <scope>NUCLEOTIDE SEQUENCE [LARGE SCALE GENOMIC DNA]</scope>
    <source>
        <strain evidence="2 3">GIMN1.004</strain>
    </source>
</reference>
<evidence type="ECO:0000256" key="1">
    <source>
        <dbReference type="NCBIfam" id="TIGR03162"/>
    </source>
</evidence>
<dbReference type="Gene3D" id="3.40.50.1240">
    <property type="entry name" value="Phosphoglycerate mutase-like"/>
    <property type="match status" value="1"/>
</dbReference>
<evidence type="ECO:0000313" key="2">
    <source>
        <dbReference type="EMBL" id="PMS14818.1"/>
    </source>
</evidence>
<keyword evidence="3" id="KW-1185">Reference proteome</keyword>
<dbReference type="GO" id="GO:0005737">
    <property type="term" value="C:cytoplasm"/>
    <property type="evidence" value="ECO:0007669"/>
    <property type="project" value="TreeGrafter"/>
</dbReference>
<dbReference type="GO" id="GO:0043755">
    <property type="term" value="F:alpha-ribazole phosphatase activity"/>
    <property type="evidence" value="ECO:0007669"/>
    <property type="project" value="UniProtKB-UniRule"/>
</dbReference>
<dbReference type="AlphaFoldDB" id="A0A2N7VCB9"/>
<proteinExistence type="predicted"/>
<dbReference type="SMART" id="SM00855">
    <property type="entry name" value="PGAM"/>
    <property type="match status" value="1"/>
</dbReference>
<evidence type="ECO:0000313" key="3">
    <source>
        <dbReference type="Proteomes" id="UP000235616"/>
    </source>
</evidence>
<dbReference type="EMBL" id="PNYA01000039">
    <property type="protein sequence ID" value="PMS14818.1"/>
    <property type="molecule type" value="Genomic_DNA"/>
</dbReference>
<dbReference type="InterPro" id="IPR029033">
    <property type="entry name" value="His_PPase_superfam"/>
</dbReference>
<dbReference type="InterPro" id="IPR017578">
    <property type="entry name" value="Ribazole_CobC"/>
</dbReference>
<organism evidence="2 3">
    <name type="scientific">Trinickia dabaoshanensis</name>
    <dbReference type="NCBI Taxonomy" id="564714"/>
    <lineage>
        <taxon>Bacteria</taxon>
        <taxon>Pseudomonadati</taxon>
        <taxon>Pseudomonadota</taxon>
        <taxon>Betaproteobacteria</taxon>
        <taxon>Burkholderiales</taxon>
        <taxon>Burkholderiaceae</taxon>
        <taxon>Trinickia</taxon>
    </lineage>
</organism>
<dbReference type="GO" id="GO:0009236">
    <property type="term" value="P:cobalamin biosynthetic process"/>
    <property type="evidence" value="ECO:0007669"/>
    <property type="project" value="UniProtKB-UniRule"/>
</dbReference>